<name>A0A809RT45_9PROT</name>
<sequence>MVRILPSTHYFGAARPRRFLGQTRSFAYTGALILVASAAMGKLSDLLALAQQRARELGLPYAGALTPAEAHEVARLAPGAKLVDVRTRAELDFVGRIPGAIEIEWQFYPGYAPNTHFLAELKRQADPESLLLFICRSGHRSHRAAAAATEAGFAECYNVLEGFEGDRDAKGQRGKVGGWRAAGLPWQQG</sequence>
<dbReference type="Pfam" id="PF00581">
    <property type="entry name" value="Rhodanese"/>
    <property type="match status" value="1"/>
</dbReference>
<reference evidence="2" key="1">
    <citation type="journal article" name="DNA Res.">
        <title>The physiological potential of anammox bacteria as revealed by their core genome structure.</title>
        <authorList>
            <person name="Okubo T."/>
            <person name="Toyoda A."/>
            <person name="Fukuhara K."/>
            <person name="Uchiyama I."/>
            <person name="Harigaya Y."/>
            <person name="Kuroiwa M."/>
            <person name="Suzuki T."/>
            <person name="Murakami Y."/>
            <person name="Suwa Y."/>
            <person name="Takami H."/>
        </authorList>
    </citation>
    <scope>NUCLEOTIDE SEQUENCE</scope>
    <source>
        <strain evidence="2">317325-3</strain>
    </source>
</reference>
<dbReference type="InterPro" id="IPR001763">
    <property type="entry name" value="Rhodanese-like_dom"/>
</dbReference>
<dbReference type="SUPFAM" id="SSF52821">
    <property type="entry name" value="Rhodanese/Cell cycle control phosphatase"/>
    <property type="match status" value="1"/>
</dbReference>
<dbReference type="SMART" id="SM00450">
    <property type="entry name" value="RHOD"/>
    <property type="match status" value="1"/>
</dbReference>
<proteinExistence type="predicted"/>
<organism evidence="2 3">
    <name type="scientific">Candidatus Desulfobacillus denitrificans</name>
    <dbReference type="NCBI Taxonomy" id="2608985"/>
    <lineage>
        <taxon>Bacteria</taxon>
        <taxon>Pseudomonadati</taxon>
        <taxon>Pseudomonadota</taxon>
        <taxon>Betaproteobacteria</taxon>
        <taxon>Candidatus Desulfobacillus</taxon>
    </lineage>
</organism>
<dbReference type="CDD" id="cd01522">
    <property type="entry name" value="RHOD_1"/>
    <property type="match status" value="1"/>
</dbReference>
<dbReference type="AlphaFoldDB" id="A0A809RT45"/>
<accession>A0A809RT45</accession>
<dbReference type="PANTHER" id="PTHR45431:SF3">
    <property type="entry name" value="RHODANESE-LIKE DOMAIN-CONTAINING PROTEIN 15, CHLOROPLASTIC"/>
    <property type="match status" value="1"/>
</dbReference>
<evidence type="ECO:0000313" key="3">
    <source>
        <dbReference type="Proteomes" id="UP000662914"/>
    </source>
</evidence>
<evidence type="ECO:0000313" key="2">
    <source>
        <dbReference type="EMBL" id="BBO19627.1"/>
    </source>
</evidence>
<dbReference type="Proteomes" id="UP000662914">
    <property type="component" value="Chromosome"/>
</dbReference>
<feature type="domain" description="Rhodanese" evidence="1">
    <location>
        <begin position="76"/>
        <end position="175"/>
    </location>
</feature>
<dbReference type="InterPro" id="IPR052367">
    <property type="entry name" value="Thiosulfate_ST/Rhodanese-like"/>
</dbReference>
<dbReference type="EMBL" id="AP021857">
    <property type="protein sequence ID" value="BBO19627.1"/>
    <property type="molecule type" value="Genomic_DNA"/>
</dbReference>
<evidence type="ECO:0000259" key="1">
    <source>
        <dbReference type="PROSITE" id="PS50206"/>
    </source>
</evidence>
<dbReference type="PROSITE" id="PS50206">
    <property type="entry name" value="RHODANESE_3"/>
    <property type="match status" value="1"/>
</dbReference>
<dbReference type="KEGG" id="ddz:DSYM_03260"/>
<protein>
    <submittedName>
        <fullName evidence="2">Rhodanese</fullName>
    </submittedName>
</protein>
<dbReference type="InterPro" id="IPR036873">
    <property type="entry name" value="Rhodanese-like_dom_sf"/>
</dbReference>
<dbReference type="PANTHER" id="PTHR45431">
    <property type="entry name" value="RHODANESE-LIKE DOMAIN-CONTAINING PROTEIN 15, CHLOROPLASTIC"/>
    <property type="match status" value="1"/>
</dbReference>
<dbReference type="Gene3D" id="3.40.250.10">
    <property type="entry name" value="Rhodanese-like domain"/>
    <property type="match status" value="1"/>
</dbReference>
<gene>
    <name evidence="2" type="ORF">DSYM_03260</name>
</gene>